<gene>
    <name evidence="7" type="ORF">bsdtw1_01371</name>
</gene>
<evidence type="ECO:0000313" key="8">
    <source>
        <dbReference type="Proteomes" id="UP000580568"/>
    </source>
</evidence>
<evidence type="ECO:0000256" key="5">
    <source>
        <dbReference type="PIRNR" id="PIRNR003101"/>
    </source>
</evidence>
<dbReference type="Pfam" id="PF14450">
    <property type="entry name" value="FtsA"/>
    <property type="match status" value="1"/>
</dbReference>
<dbReference type="RefSeq" id="WP_183276812.1">
    <property type="nucleotide sequence ID" value="NZ_BLZR01000001.1"/>
</dbReference>
<dbReference type="GO" id="GO:0051301">
    <property type="term" value="P:cell division"/>
    <property type="evidence" value="ECO:0007669"/>
    <property type="project" value="UniProtKB-KW"/>
</dbReference>
<dbReference type="Gene3D" id="3.30.420.40">
    <property type="match status" value="2"/>
</dbReference>
<dbReference type="PIRSF" id="PIRSF003101">
    <property type="entry name" value="FtsA"/>
    <property type="match status" value="1"/>
</dbReference>
<dbReference type="SUPFAM" id="SSF53067">
    <property type="entry name" value="Actin-like ATPase domain"/>
    <property type="match status" value="2"/>
</dbReference>
<dbReference type="Pfam" id="PF02491">
    <property type="entry name" value="SHS2_FTSA"/>
    <property type="match status" value="1"/>
</dbReference>
<dbReference type="NCBIfam" id="TIGR01174">
    <property type="entry name" value="ftsA"/>
    <property type="match status" value="1"/>
</dbReference>
<evidence type="ECO:0000256" key="4">
    <source>
        <dbReference type="ARBA" id="ARBA00023306"/>
    </source>
</evidence>
<dbReference type="InterPro" id="IPR050696">
    <property type="entry name" value="FtsA/MreB"/>
</dbReference>
<proteinExistence type="inferred from homology"/>
<evidence type="ECO:0000313" key="7">
    <source>
        <dbReference type="EMBL" id="GFP75297.1"/>
    </source>
</evidence>
<keyword evidence="1" id="KW-1003">Cell membrane</keyword>
<organism evidence="7 8">
    <name type="scientific">Clostridium fungisolvens</name>
    <dbReference type="NCBI Taxonomy" id="1604897"/>
    <lineage>
        <taxon>Bacteria</taxon>
        <taxon>Bacillati</taxon>
        <taxon>Bacillota</taxon>
        <taxon>Clostridia</taxon>
        <taxon>Eubacteriales</taxon>
        <taxon>Clostridiaceae</taxon>
        <taxon>Clostridium</taxon>
    </lineage>
</organism>
<dbReference type="Proteomes" id="UP000580568">
    <property type="component" value="Unassembled WGS sequence"/>
</dbReference>
<dbReference type="InterPro" id="IPR043129">
    <property type="entry name" value="ATPase_NBD"/>
</dbReference>
<evidence type="ECO:0000256" key="3">
    <source>
        <dbReference type="ARBA" id="ARBA00023136"/>
    </source>
</evidence>
<dbReference type="InterPro" id="IPR003494">
    <property type="entry name" value="SHS2_FtsA"/>
</dbReference>
<dbReference type="SMART" id="SM00842">
    <property type="entry name" value="FtsA"/>
    <property type="match status" value="1"/>
</dbReference>
<sequence>MQRTIVGIDIGNNNISASVAKVSENDFEVICSVYTPSKGLSKGKIINLNDLTVSLKQCVDEIKKQSNINFTSAFIGISSSDTRLVKSKGVALSTKLNLITPSEIKEAISDAENIELASDEVIIDAFTESFCIDDSTIVEDPLAMKASKLQANCSVIVGKRDIVNSYRNALRLSGINIEGIYINDLELRKIILNEKTIKENVLIVDAGAEIIELALYKNNELEYSSSLPVGGQNVTKDISICLEIPEEHAEQVKQNYSENYKTLYREHSIGTLKAESLEIDIKLFKDVVESRIEEIVTLIQKDIKESGYLNEISNIYIFGNGLAMFQDVKYFFEDKMRKRTIIVTKNQLELQNSCIINSIGIVKDAYDRLKLIYEDSYDNESNINHDNEINNKKKKSGLIRNFKRLIDDFF</sequence>
<dbReference type="PANTHER" id="PTHR32432">
    <property type="entry name" value="CELL DIVISION PROTEIN FTSA-RELATED"/>
    <property type="match status" value="1"/>
</dbReference>
<comment type="function">
    <text evidence="5">Cell division protein that is involved in the assembly of the Z ring. May serve as a membrane anchor for the Z ring.</text>
</comment>
<keyword evidence="2 5" id="KW-0132">Cell division</keyword>
<dbReference type="GO" id="GO:0009898">
    <property type="term" value="C:cytoplasmic side of plasma membrane"/>
    <property type="evidence" value="ECO:0007669"/>
    <property type="project" value="TreeGrafter"/>
</dbReference>
<reference evidence="7 8" key="1">
    <citation type="submission" date="2020-07" db="EMBL/GenBank/DDBJ databases">
        <title>A new beta-1,3-glucan-decomposing anaerobic bacterium isolated from anoxic soil subjected to biological soil disinfestation.</title>
        <authorList>
            <person name="Ueki A."/>
            <person name="Tonouchi A."/>
        </authorList>
    </citation>
    <scope>NUCLEOTIDE SEQUENCE [LARGE SCALE GENOMIC DNA]</scope>
    <source>
        <strain evidence="7 8">TW1</strain>
    </source>
</reference>
<accession>A0A6V8SDJ1</accession>
<keyword evidence="3" id="KW-0472">Membrane</keyword>
<dbReference type="AlphaFoldDB" id="A0A6V8SDJ1"/>
<keyword evidence="8" id="KW-1185">Reference proteome</keyword>
<comment type="similarity">
    <text evidence="5">Belongs to the FtsA/MreB family.</text>
</comment>
<dbReference type="PANTHER" id="PTHR32432:SF4">
    <property type="entry name" value="CELL DIVISION PROTEIN FTSA"/>
    <property type="match status" value="1"/>
</dbReference>
<comment type="subunit">
    <text evidence="5">Interacts with FtsZ.</text>
</comment>
<dbReference type="InterPro" id="IPR020823">
    <property type="entry name" value="Cell_div_FtsA"/>
</dbReference>
<feature type="domain" description="SHS2" evidence="6">
    <location>
        <begin position="5"/>
        <end position="182"/>
    </location>
</feature>
<dbReference type="EMBL" id="BLZR01000001">
    <property type="protein sequence ID" value="GFP75297.1"/>
    <property type="molecule type" value="Genomic_DNA"/>
</dbReference>
<keyword evidence="4 5" id="KW-0131">Cell cycle</keyword>
<dbReference type="GO" id="GO:0032153">
    <property type="term" value="C:cell division site"/>
    <property type="evidence" value="ECO:0007669"/>
    <property type="project" value="TreeGrafter"/>
</dbReference>
<evidence type="ECO:0000259" key="6">
    <source>
        <dbReference type="SMART" id="SM00842"/>
    </source>
</evidence>
<protein>
    <recommendedName>
        <fullName evidence="5">Cell division protein FtsA</fullName>
    </recommendedName>
</protein>
<comment type="caution">
    <text evidence="7">The sequence shown here is derived from an EMBL/GenBank/DDBJ whole genome shotgun (WGS) entry which is preliminary data.</text>
</comment>
<name>A0A6V8SDJ1_9CLOT</name>
<evidence type="ECO:0000256" key="1">
    <source>
        <dbReference type="ARBA" id="ARBA00022475"/>
    </source>
</evidence>
<evidence type="ECO:0000256" key="2">
    <source>
        <dbReference type="ARBA" id="ARBA00022618"/>
    </source>
</evidence>